<name>A0A8H9I4N5_9GAMM</name>
<reference evidence="15" key="1">
    <citation type="journal article" date="2019" name="Int. J. Syst. Evol. Microbiol.">
        <title>The Global Catalogue of Microorganisms (GCM) 10K type strain sequencing project: providing services to taxonomists for standard genome sequencing and annotation.</title>
        <authorList>
            <consortium name="The Broad Institute Genomics Platform"/>
            <consortium name="The Broad Institute Genome Sequencing Center for Infectious Disease"/>
            <person name="Wu L."/>
            <person name="Ma J."/>
        </authorList>
    </citation>
    <scope>NUCLEOTIDE SEQUENCE [LARGE SCALE GENOMIC DNA]</scope>
    <source>
        <strain evidence="15">KCTC 22154</strain>
    </source>
</reference>
<evidence type="ECO:0000256" key="9">
    <source>
        <dbReference type="ARBA" id="ARBA00022909"/>
    </source>
</evidence>
<evidence type="ECO:0000256" key="11">
    <source>
        <dbReference type="ARBA" id="ARBA00029766"/>
    </source>
</evidence>
<gene>
    <name evidence="14" type="primary">folK</name>
    <name evidence="14" type="ORF">GCM10007157_31390</name>
</gene>
<dbReference type="CDD" id="cd00483">
    <property type="entry name" value="HPPK"/>
    <property type="match status" value="1"/>
</dbReference>
<evidence type="ECO:0000313" key="14">
    <source>
        <dbReference type="EMBL" id="GGW37996.1"/>
    </source>
</evidence>
<dbReference type="PROSITE" id="PS00794">
    <property type="entry name" value="HPPK"/>
    <property type="match status" value="1"/>
</dbReference>
<sequence length="174" mass="19375">MSPVRAYIGLGSNLDDPKGQLTRALEALATLPLCQMLGHSSLYATPPIGPQDQPDFINAVACLETRLSPLALLDQLQALEQRHRRRRLRHWGPRTLDLDLLLYGSQHCQWPRLTVPHAQMHLRAFVLVPLAELAGTLEQPLTLHGQPLDHWASTLPLDDIRRLPNTATLSTATV</sequence>
<keyword evidence="7 14" id="KW-0418">Kinase</keyword>
<evidence type="ECO:0000256" key="12">
    <source>
        <dbReference type="ARBA" id="ARBA00033413"/>
    </source>
</evidence>
<dbReference type="PANTHER" id="PTHR43071">
    <property type="entry name" value="2-AMINO-4-HYDROXY-6-HYDROXYMETHYLDIHYDROPTERIDINE PYROPHOSPHOKINASE"/>
    <property type="match status" value="1"/>
</dbReference>
<organism evidence="14 15">
    <name type="scientific">Vreelandella hamiltonii</name>
    <dbReference type="NCBI Taxonomy" id="502829"/>
    <lineage>
        <taxon>Bacteria</taxon>
        <taxon>Pseudomonadati</taxon>
        <taxon>Pseudomonadota</taxon>
        <taxon>Gammaproteobacteria</taxon>
        <taxon>Oceanospirillales</taxon>
        <taxon>Halomonadaceae</taxon>
        <taxon>Vreelandella</taxon>
    </lineage>
</organism>
<comment type="similarity">
    <text evidence="2">Belongs to the HPPK family.</text>
</comment>
<evidence type="ECO:0000256" key="4">
    <source>
        <dbReference type="ARBA" id="ARBA00016218"/>
    </source>
</evidence>
<comment type="caution">
    <text evidence="14">The sequence shown here is derived from an EMBL/GenBank/DDBJ whole genome shotgun (WGS) entry which is preliminary data.</text>
</comment>
<feature type="domain" description="7,8-dihydro-6-hydroxymethylpterin-pyrophosphokinase" evidence="13">
    <location>
        <begin position="90"/>
        <end position="101"/>
    </location>
</feature>
<dbReference type="Pfam" id="PF01288">
    <property type="entry name" value="HPPK"/>
    <property type="match status" value="1"/>
</dbReference>
<dbReference type="EMBL" id="BMXN01000026">
    <property type="protein sequence ID" value="GGW37996.1"/>
    <property type="molecule type" value="Genomic_DNA"/>
</dbReference>
<evidence type="ECO:0000256" key="2">
    <source>
        <dbReference type="ARBA" id="ARBA00005810"/>
    </source>
</evidence>
<dbReference type="GO" id="GO:0003848">
    <property type="term" value="F:2-amino-4-hydroxy-6-hydroxymethyldihydropteridine diphosphokinase activity"/>
    <property type="evidence" value="ECO:0007669"/>
    <property type="project" value="UniProtKB-EC"/>
</dbReference>
<dbReference type="GO" id="GO:0005524">
    <property type="term" value="F:ATP binding"/>
    <property type="evidence" value="ECO:0007669"/>
    <property type="project" value="UniProtKB-KW"/>
</dbReference>
<protein>
    <recommendedName>
        <fullName evidence="4">2-amino-4-hydroxy-6-hydroxymethyldihydropteridine pyrophosphokinase</fullName>
        <ecNumber evidence="3">2.7.6.3</ecNumber>
    </recommendedName>
    <alternativeName>
        <fullName evidence="11">6-hydroxymethyl-7,8-dihydropterin pyrophosphokinase</fullName>
    </alternativeName>
    <alternativeName>
        <fullName evidence="12">7,8-dihydro-6-hydroxymethylpterin-pyrophosphokinase</fullName>
    </alternativeName>
</protein>
<dbReference type="GO" id="GO:0046656">
    <property type="term" value="P:folic acid biosynthetic process"/>
    <property type="evidence" value="ECO:0007669"/>
    <property type="project" value="UniProtKB-KW"/>
</dbReference>
<evidence type="ECO:0000313" key="15">
    <source>
        <dbReference type="Proteomes" id="UP000623776"/>
    </source>
</evidence>
<dbReference type="InterPro" id="IPR035907">
    <property type="entry name" value="Hppk_sf"/>
</dbReference>
<evidence type="ECO:0000256" key="7">
    <source>
        <dbReference type="ARBA" id="ARBA00022777"/>
    </source>
</evidence>
<evidence type="ECO:0000256" key="3">
    <source>
        <dbReference type="ARBA" id="ARBA00013253"/>
    </source>
</evidence>
<dbReference type="PANTHER" id="PTHR43071:SF1">
    <property type="entry name" value="2-AMINO-4-HYDROXY-6-HYDROXYMETHYLDIHYDROPTERIDINE PYROPHOSPHOKINASE"/>
    <property type="match status" value="1"/>
</dbReference>
<dbReference type="GO" id="GO:0016301">
    <property type="term" value="F:kinase activity"/>
    <property type="evidence" value="ECO:0007669"/>
    <property type="project" value="UniProtKB-KW"/>
</dbReference>
<accession>A0A8H9I4N5</accession>
<keyword evidence="8" id="KW-0067">ATP-binding</keyword>
<dbReference type="InterPro" id="IPR000550">
    <property type="entry name" value="Hppk"/>
</dbReference>
<comment type="pathway">
    <text evidence="1">Cofactor biosynthesis; tetrahydrofolate biosynthesis; 2-amino-4-hydroxy-6-hydroxymethyl-7,8-dihydropteridine diphosphate from 7,8-dihydroneopterin triphosphate: step 4/4.</text>
</comment>
<evidence type="ECO:0000256" key="6">
    <source>
        <dbReference type="ARBA" id="ARBA00022741"/>
    </source>
</evidence>
<comment type="function">
    <text evidence="10">Catalyzes the transfer of pyrophosphate from adenosine triphosphate (ATP) to 6-hydroxymethyl-7,8-dihydropterin, an enzymatic step in folate biosynthesis pathway.</text>
</comment>
<keyword evidence="9" id="KW-0289">Folate biosynthesis</keyword>
<dbReference type="UniPathway" id="UPA00077">
    <property type="reaction ID" value="UER00155"/>
</dbReference>
<dbReference type="GO" id="GO:0046654">
    <property type="term" value="P:tetrahydrofolate biosynthetic process"/>
    <property type="evidence" value="ECO:0007669"/>
    <property type="project" value="UniProtKB-UniPathway"/>
</dbReference>
<dbReference type="Proteomes" id="UP000623776">
    <property type="component" value="Unassembled WGS sequence"/>
</dbReference>
<evidence type="ECO:0000256" key="1">
    <source>
        <dbReference type="ARBA" id="ARBA00005051"/>
    </source>
</evidence>
<evidence type="ECO:0000256" key="10">
    <source>
        <dbReference type="ARBA" id="ARBA00029409"/>
    </source>
</evidence>
<dbReference type="Gene3D" id="3.30.70.560">
    <property type="entry name" value="7,8-Dihydro-6-hydroxymethylpterin-pyrophosphokinase HPPK"/>
    <property type="match status" value="1"/>
</dbReference>
<dbReference type="NCBIfam" id="TIGR01498">
    <property type="entry name" value="folK"/>
    <property type="match status" value="1"/>
</dbReference>
<evidence type="ECO:0000256" key="8">
    <source>
        <dbReference type="ARBA" id="ARBA00022840"/>
    </source>
</evidence>
<evidence type="ECO:0000256" key="5">
    <source>
        <dbReference type="ARBA" id="ARBA00022679"/>
    </source>
</evidence>
<dbReference type="AlphaFoldDB" id="A0A8H9I4N5"/>
<evidence type="ECO:0000259" key="13">
    <source>
        <dbReference type="PROSITE" id="PS00794"/>
    </source>
</evidence>
<proteinExistence type="inferred from homology"/>
<dbReference type="SUPFAM" id="SSF55083">
    <property type="entry name" value="6-hydroxymethyl-7,8-dihydropterin pyrophosphokinase, HPPK"/>
    <property type="match status" value="1"/>
</dbReference>
<dbReference type="EC" id="2.7.6.3" evidence="3"/>
<keyword evidence="6" id="KW-0547">Nucleotide-binding</keyword>
<keyword evidence="15" id="KW-1185">Reference proteome</keyword>
<keyword evidence="5" id="KW-0808">Transferase</keyword>
<dbReference type="RefSeq" id="WP_096921572.1">
    <property type="nucleotide sequence ID" value="NZ_BMXN01000026.1"/>
</dbReference>